<evidence type="ECO:0000256" key="2">
    <source>
        <dbReference type="ARBA" id="ARBA00022801"/>
    </source>
</evidence>
<reference evidence="8" key="1">
    <citation type="journal article" date="2013" name="Science">
        <title>The Amborella genome and the evolution of flowering plants.</title>
        <authorList>
            <consortium name="Amborella Genome Project"/>
        </authorList>
    </citation>
    <scope>NUCLEOTIDE SEQUENCE [LARGE SCALE GENOMIC DNA]</scope>
</reference>
<feature type="active site" evidence="4">
    <location>
        <position position="89"/>
    </location>
</feature>
<keyword evidence="2 5" id="KW-0378">Hydrolase</keyword>
<organism evidence="7 8">
    <name type="scientific">Amborella trichopoda</name>
    <dbReference type="NCBI Taxonomy" id="13333"/>
    <lineage>
        <taxon>Eukaryota</taxon>
        <taxon>Viridiplantae</taxon>
        <taxon>Streptophyta</taxon>
        <taxon>Embryophyta</taxon>
        <taxon>Tracheophyta</taxon>
        <taxon>Spermatophyta</taxon>
        <taxon>Magnoliopsida</taxon>
        <taxon>Amborellales</taxon>
        <taxon>Amborellaceae</taxon>
        <taxon>Amborella</taxon>
    </lineage>
</organism>
<name>U5D4R9_AMBTC</name>
<evidence type="ECO:0000313" key="8">
    <source>
        <dbReference type="Proteomes" id="UP000017836"/>
    </source>
</evidence>
<comment type="pathway">
    <text evidence="1 5">Glycan metabolism; pectin degradation; 2-dehydro-3-deoxy-D-gluconate from pectin: step 1/5.</text>
</comment>
<dbReference type="UniPathway" id="UPA00545">
    <property type="reaction ID" value="UER00823"/>
</dbReference>
<dbReference type="GO" id="GO:0042545">
    <property type="term" value="P:cell wall modification"/>
    <property type="evidence" value="ECO:0007669"/>
    <property type="project" value="UniProtKB-UniRule"/>
</dbReference>
<dbReference type="SUPFAM" id="SSF51126">
    <property type="entry name" value="Pectin lyase-like"/>
    <property type="match status" value="1"/>
</dbReference>
<dbReference type="AlphaFoldDB" id="U5D4R9"/>
<protein>
    <recommendedName>
        <fullName evidence="5">Pectinesterase</fullName>
        <ecNumber evidence="5">3.1.1.11</ecNumber>
    </recommendedName>
</protein>
<dbReference type="PANTHER" id="PTHR31707">
    <property type="entry name" value="PECTINESTERASE"/>
    <property type="match status" value="1"/>
</dbReference>
<dbReference type="InterPro" id="IPR011050">
    <property type="entry name" value="Pectin_lyase_fold/virulence"/>
</dbReference>
<dbReference type="HOGENOM" id="CLU_1290527_0_0_1"/>
<dbReference type="Proteomes" id="UP000017836">
    <property type="component" value="Unassembled WGS sequence"/>
</dbReference>
<sequence>MEKTMITGSRNVVDGFSTFNSSTLSLFGDGFMARDLAFVNTTGPAKQEAVALHVQSNFAAFLRVNISAYQDTHSLHQFYKDCHIYGTIDFIFGNVATVLQNCQIFPLRLMPKQQNMITAQWQGSYIAIIFRGCREQGRVASGAKELMQHTVKCVESQNWGPGVDTKGRLRWGIEGGWGGEERGGVEVHGSRIHTGAVVAQGHRGALQGKAVCRV</sequence>
<dbReference type="GO" id="GO:0045490">
    <property type="term" value="P:pectin catabolic process"/>
    <property type="evidence" value="ECO:0007669"/>
    <property type="project" value="UniProtKB-UniRule"/>
</dbReference>
<dbReference type="PROSITE" id="PS00503">
    <property type="entry name" value="PECTINESTERASE_2"/>
    <property type="match status" value="1"/>
</dbReference>
<dbReference type="Gene3D" id="2.160.20.10">
    <property type="entry name" value="Single-stranded right-handed beta-helix, Pectin lyase-like"/>
    <property type="match status" value="1"/>
</dbReference>
<evidence type="ECO:0000256" key="1">
    <source>
        <dbReference type="ARBA" id="ARBA00005184"/>
    </source>
</evidence>
<dbReference type="EC" id="3.1.1.11" evidence="5"/>
<evidence type="ECO:0000256" key="5">
    <source>
        <dbReference type="RuleBase" id="RU000589"/>
    </source>
</evidence>
<keyword evidence="3 5" id="KW-0063">Aspartyl esterase</keyword>
<feature type="domain" description="Pectinesterase catalytic" evidence="6">
    <location>
        <begin position="2"/>
        <end position="121"/>
    </location>
</feature>
<dbReference type="InterPro" id="IPR012334">
    <property type="entry name" value="Pectin_lyas_fold"/>
</dbReference>
<dbReference type="STRING" id="13333.U5D4R9"/>
<evidence type="ECO:0000259" key="6">
    <source>
        <dbReference type="Pfam" id="PF01095"/>
    </source>
</evidence>
<dbReference type="Gramene" id="ERN15353">
    <property type="protein sequence ID" value="ERN15353"/>
    <property type="gene ID" value="AMTR_s00036p00146430"/>
</dbReference>
<keyword evidence="8" id="KW-1185">Reference proteome</keyword>
<evidence type="ECO:0000313" key="7">
    <source>
        <dbReference type="EMBL" id="ERN15353.1"/>
    </source>
</evidence>
<dbReference type="InterPro" id="IPR033131">
    <property type="entry name" value="Pectinesterase_Asp_AS"/>
</dbReference>
<proteinExistence type="predicted"/>
<comment type="catalytic activity">
    <reaction evidence="5">
        <text>[(1-&gt;4)-alpha-D-galacturonosyl methyl ester](n) + n H2O = [(1-&gt;4)-alpha-D-galacturonosyl](n) + n methanol + n H(+)</text>
        <dbReference type="Rhea" id="RHEA:22380"/>
        <dbReference type="Rhea" id="RHEA-COMP:14570"/>
        <dbReference type="Rhea" id="RHEA-COMP:14573"/>
        <dbReference type="ChEBI" id="CHEBI:15377"/>
        <dbReference type="ChEBI" id="CHEBI:15378"/>
        <dbReference type="ChEBI" id="CHEBI:17790"/>
        <dbReference type="ChEBI" id="CHEBI:140522"/>
        <dbReference type="ChEBI" id="CHEBI:140523"/>
        <dbReference type="EC" id="3.1.1.11"/>
    </reaction>
</comment>
<evidence type="ECO:0000256" key="3">
    <source>
        <dbReference type="ARBA" id="ARBA00023085"/>
    </source>
</evidence>
<gene>
    <name evidence="7" type="ORF">AMTR_s00036p00146430</name>
</gene>
<accession>U5D4R9</accession>
<dbReference type="Pfam" id="PF01095">
    <property type="entry name" value="Pectinesterase"/>
    <property type="match status" value="1"/>
</dbReference>
<dbReference type="InterPro" id="IPR000070">
    <property type="entry name" value="Pectinesterase_cat"/>
</dbReference>
<dbReference type="EMBL" id="KI392503">
    <property type="protein sequence ID" value="ERN15353.1"/>
    <property type="molecule type" value="Genomic_DNA"/>
</dbReference>
<dbReference type="GO" id="GO:0030599">
    <property type="term" value="F:pectinesterase activity"/>
    <property type="evidence" value="ECO:0007669"/>
    <property type="project" value="UniProtKB-UniRule"/>
</dbReference>
<evidence type="ECO:0000256" key="4">
    <source>
        <dbReference type="PROSITE-ProRule" id="PRU10040"/>
    </source>
</evidence>